<evidence type="ECO:0000313" key="3">
    <source>
        <dbReference type="EMBL" id="KAH9291136.1"/>
    </source>
</evidence>
<dbReference type="InterPro" id="IPR050796">
    <property type="entry name" value="SCF_F-box_component"/>
</dbReference>
<evidence type="ECO:0000313" key="4">
    <source>
        <dbReference type="Proteomes" id="UP000824469"/>
    </source>
</evidence>
<feature type="transmembrane region" description="Helical" evidence="1">
    <location>
        <begin position="12"/>
        <end position="30"/>
    </location>
</feature>
<feature type="domain" description="F-box" evidence="2">
    <location>
        <begin position="6"/>
        <end position="52"/>
    </location>
</feature>
<organism evidence="3 4">
    <name type="scientific">Taxus chinensis</name>
    <name type="common">Chinese yew</name>
    <name type="synonym">Taxus wallichiana var. chinensis</name>
    <dbReference type="NCBI Taxonomy" id="29808"/>
    <lineage>
        <taxon>Eukaryota</taxon>
        <taxon>Viridiplantae</taxon>
        <taxon>Streptophyta</taxon>
        <taxon>Embryophyta</taxon>
        <taxon>Tracheophyta</taxon>
        <taxon>Spermatophyta</taxon>
        <taxon>Pinopsida</taxon>
        <taxon>Pinidae</taxon>
        <taxon>Conifers II</taxon>
        <taxon>Cupressales</taxon>
        <taxon>Taxaceae</taxon>
        <taxon>Taxus</taxon>
    </lineage>
</organism>
<comment type="caution">
    <text evidence="3">The sequence shown here is derived from an EMBL/GenBank/DDBJ whole genome shotgun (WGS) entry which is preliminary data.</text>
</comment>
<proteinExistence type="predicted"/>
<dbReference type="PANTHER" id="PTHR31672">
    <property type="entry name" value="BNACNNG10540D PROTEIN"/>
    <property type="match status" value="1"/>
</dbReference>
<dbReference type="InterPro" id="IPR001810">
    <property type="entry name" value="F-box_dom"/>
</dbReference>
<keyword evidence="1" id="KW-0812">Transmembrane</keyword>
<dbReference type="Proteomes" id="UP000824469">
    <property type="component" value="Unassembled WGS sequence"/>
</dbReference>
<dbReference type="InterPro" id="IPR036047">
    <property type="entry name" value="F-box-like_dom_sf"/>
</dbReference>
<dbReference type="CDD" id="cd09917">
    <property type="entry name" value="F-box_SF"/>
    <property type="match status" value="1"/>
</dbReference>
<keyword evidence="1" id="KW-1133">Transmembrane helix</keyword>
<dbReference type="SMART" id="SM00256">
    <property type="entry name" value="FBOX"/>
    <property type="match status" value="1"/>
</dbReference>
<dbReference type="Gene3D" id="1.20.1280.50">
    <property type="match status" value="1"/>
</dbReference>
<dbReference type="Pfam" id="PF00646">
    <property type="entry name" value="F-box"/>
    <property type="match status" value="1"/>
</dbReference>
<protein>
    <recommendedName>
        <fullName evidence="2">F-box domain-containing protein</fullName>
    </recommendedName>
</protein>
<gene>
    <name evidence="3" type="ORF">KI387_043674</name>
</gene>
<feature type="non-terminal residue" evidence="3">
    <location>
        <position position="216"/>
    </location>
</feature>
<dbReference type="OMA" id="AHNDANW"/>
<dbReference type="PROSITE" id="PS50181">
    <property type="entry name" value="FBOX"/>
    <property type="match status" value="1"/>
</dbReference>
<evidence type="ECO:0000256" key="1">
    <source>
        <dbReference type="SAM" id="Phobius"/>
    </source>
</evidence>
<name>A0AA38C1A1_TAXCH</name>
<sequence length="216" mass="24510">MTSKGGGAFSWVPYELLLIIMAKLPAFTLLRMRAVCKEWNKILSPANAIRTIHQNAPIVHYPAYFIQLPWTRGGILGNEYPIDDMQSWVIEPATGAVHKVPMPNFVNMDLAMRRWGNLVIDACKSIYCCSRQERDRGVTLSLCNPGTNTWRCLPYHEVVRWNFTGMAFDPSTGHCTLLIGHNGINRITIDSYDSESNVWSVIDMDLRIGITPIRDR</sequence>
<dbReference type="EMBL" id="JAHRHJ020003810">
    <property type="protein sequence ID" value="KAH9291136.1"/>
    <property type="molecule type" value="Genomic_DNA"/>
</dbReference>
<evidence type="ECO:0000259" key="2">
    <source>
        <dbReference type="PROSITE" id="PS50181"/>
    </source>
</evidence>
<dbReference type="AlphaFoldDB" id="A0AA38C1A1"/>
<keyword evidence="1" id="KW-0472">Membrane</keyword>
<reference evidence="3 4" key="1">
    <citation type="journal article" date="2021" name="Nat. Plants">
        <title>The Taxus genome provides insights into paclitaxel biosynthesis.</title>
        <authorList>
            <person name="Xiong X."/>
            <person name="Gou J."/>
            <person name="Liao Q."/>
            <person name="Li Y."/>
            <person name="Zhou Q."/>
            <person name="Bi G."/>
            <person name="Li C."/>
            <person name="Du R."/>
            <person name="Wang X."/>
            <person name="Sun T."/>
            <person name="Guo L."/>
            <person name="Liang H."/>
            <person name="Lu P."/>
            <person name="Wu Y."/>
            <person name="Zhang Z."/>
            <person name="Ro D.K."/>
            <person name="Shang Y."/>
            <person name="Huang S."/>
            <person name="Yan J."/>
        </authorList>
    </citation>
    <scope>NUCLEOTIDE SEQUENCE [LARGE SCALE GENOMIC DNA]</scope>
    <source>
        <strain evidence="3">Ta-2019</strain>
    </source>
</reference>
<dbReference type="SUPFAM" id="SSF81383">
    <property type="entry name" value="F-box domain"/>
    <property type="match status" value="1"/>
</dbReference>
<accession>A0AA38C1A1</accession>
<keyword evidence="4" id="KW-1185">Reference proteome</keyword>